<gene>
    <name evidence="1" type="ORF">SMRZ_LOCUS25462</name>
</gene>
<dbReference type="AlphaFoldDB" id="A0A183NAY7"/>
<evidence type="ECO:0000313" key="1">
    <source>
        <dbReference type="EMBL" id="VDP55287.1"/>
    </source>
</evidence>
<protein>
    <submittedName>
        <fullName evidence="1">Uncharacterized protein</fullName>
    </submittedName>
</protein>
<evidence type="ECO:0000313" key="2">
    <source>
        <dbReference type="Proteomes" id="UP000277204"/>
    </source>
</evidence>
<keyword evidence="2" id="KW-1185">Reference proteome</keyword>
<proteinExistence type="predicted"/>
<organism evidence="1 2">
    <name type="scientific">Schistosoma margrebowiei</name>
    <dbReference type="NCBI Taxonomy" id="48269"/>
    <lineage>
        <taxon>Eukaryota</taxon>
        <taxon>Metazoa</taxon>
        <taxon>Spiralia</taxon>
        <taxon>Lophotrochozoa</taxon>
        <taxon>Platyhelminthes</taxon>
        <taxon>Trematoda</taxon>
        <taxon>Digenea</taxon>
        <taxon>Strigeidida</taxon>
        <taxon>Schistosomatoidea</taxon>
        <taxon>Schistosomatidae</taxon>
        <taxon>Schistosoma</taxon>
    </lineage>
</organism>
<name>A0A183NAY7_9TREM</name>
<accession>A0A183NAY7</accession>
<reference evidence="1 2" key="1">
    <citation type="submission" date="2018-11" db="EMBL/GenBank/DDBJ databases">
        <authorList>
            <consortium name="Pathogen Informatics"/>
        </authorList>
    </citation>
    <scope>NUCLEOTIDE SEQUENCE [LARGE SCALE GENOMIC DNA]</scope>
    <source>
        <strain evidence="1 2">Zambia</strain>
    </source>
</reference>
<dbReference type="Proteomes" id="UP000277204">
    <property type="component" value="Unassembled WGS sequence"/>
</dbReference>
<dbReference type="EMBL" id="UZAI01021364">
    <property type="protein sequence ID" value="VDP55287.1"/>
    <property type="molecule type" value="Genomic_DNA"/>
</dbReference>
<sequence length="79" mass="9298">MTLVAPVANLASHIIQLFASVGFIVLHVVHRRDSLRHCPYFYEVIVKSRKNENQSLIFKNVRLTSRLYQRCFIVCLNYF</sequence>